<dbReference type="InterPro" id="IPR009589">
    <property type="entry name" value="PH_YyaB-like"/>
</dbReference>
<dbReference type="AlphaFoldDB" id="A0A7K1XX78"/>
<evidence type="ECO:0000313" key="3">
    <source>
        <dbReference type="Proteomes" id="UP000451233"/>
    </source>
</evidence>
<dbReference type="EMBL" id="WVHS01000002">
    <property type="protein sequence ID" value="MXV15614.1"/>
    <property type="molecule type" value="Genomic_DNA"/>
</dbReference>
<dbReference type="Pfam" id="PF06713">
    <property type="entry name" value="bPH_4"/>
    <property type="match status" value="1"/>
</dbReference>
<dbReference type="GO" id="GO:0030153">
    <property type="term" value="P:bacteriocin immunity"/>
    <property type="evidence" value="ECO:0007669"/>
    <property type="project" value="InterPro"/>
</dbReference>
<proteinExistence type="predicted"/>
<reference evidence="2 3" key="1">
    <citation type="submission" date="2019-11" db="EMBL/GenBank/DDBJ databases">
        <title>Pedobacter sp. HMF7056 Genome sequencing and assembly.</title>
        <authorList>
            <person name="Kang H."/>
            <person name="Kim H."/>
            <person name="Joh K."/>
        </authorList>
    </citation>
    <scope>NUCLEOTIDE SEQUENCE [LARGE SCALE GENOMIC DNA]</scope>
    <source>
        <strain evidence="2 3">HMF7056</strain>
    </source>
</reference>
<evidence type="ECO:0000313" key="2">
    <source>
        <dbReference type="EMBL" id="MXV15614.1"/>
    </source>
</evidence>
<name>A0A7K1XX78_9SPHI</name>
<dbReference type="Proteomes" id="UP000451233">
    <property type="component" value="Unassembled WGS sequence"/>
</dbReference>
<dbReference type="RefSeq" id="WP_160906597.1">
    <property type="nucleotide sequence ID" value="NZ_WVHS01000002.1"/>
</dbReference>
<organism evidence="2 3">
    <name type="scientific">Hufsiella ginkgonis</name>
    <dbReference type="NCBI Taxonomy" id="2695274"/>
    <lineage>
        <taxon>Bacteria</taxon>
        <taxon>Pseudomonadati</taxon>
        <taxon>Bacteroidota</taxon>
        <taxon>Sphingobacteriia</taxon>
        <taxon>Sphingobacteriales</taxon>
        <taxon>Sphingobacteriaceae</taxon>
        <taxon>Hufsiella</taxon>
    </lineage>
</organism>
<feature type="domain" description="Uncharacterized protein YyaB-like PH" evidence="1">
    <location>
        <begin position="11"/>
        <end position="86"/>
    </location>
</feature>
<sequence>MFYCLRLWFDTWYAIKEGKLEYRSGPFRDVIEVDRIKTITFSKSIMSGFRPALGFHGMIIRYDRWNNIYIAPKDREEMTAELVKINGEIEVVRHDN</sequence>
<evidence type="ECO:0000259" key="1">
    <source>
        <dbReference type="Pfam" id="PF06713"/>
    </source>
</evidence>
<comment type="caution">
    <text evidence="2">The sequence shown here is derived from an EMBL/GenBank/DDBJ whole genome shotgun (WGS) entry which is preliminary data.</text>
</comment>
<gene>
    <name evidence="2" type="ORF">GS398_09880</name>
</gene>
<protein>
    <recommendedName>
        <fullName evidence="1">Uncharacterized protein YyaB-like PH domain-containing protein</fullName>
    </recommendedName>
</protein>
<accession>A0A7K1XX78</accession>
<keyword evidence="3" id="KW-1185">Reference proteome</keyword>